<keyword evidence="4" id="KW-0418">Kinase</keyword>
<dbReference type="PANTHER" id="PTHR45992:SF2">
    <property type="entry name" value="EUKARYOTIC ELONGATION FACTOR 2 KINASE"/>
    <property type="match status" value="1"/>
</dbReference>
<dbReference type="GO" id="GO:0031037">
    <property type="term" value="P:myosin II filament disassembly"/>
    <property type="evidence" value="ECO:0007669"/>
    <property type="project" value="TreeGrafter"/>
</dbReference>
<keyword evidence="2" id="KW-0808">Transferase</keyword>
<dbReference type="HOGENOM" id="CLU_297372_0_0_1"/>
<dbReference type="OrthoDB" id="301415at2759"/>
<evidence type="ECO:0000313" key="8">
    <source>
        <dbReference type="EMBL" id="EGG06113.1"/>
    </source>
</evidence>
<dbReference type="GO" id="GO:0004674">
    <property type="term" value="F:protein serine/threonine kinase activity"/>
    <property type="evidence" value="ECO:0007669"/>
    <property type="project" value="UniProtKB-KW"/>
</dbReference>
<dbReference type="InParanoid" id="F4RND8"/>
<dbReference type="GO" id="GO:0005524">
    <property type="term" value="F:ATP binding"/>
    <property type="evidence" value="ECO:0007669"/>
    <property type="project" value="UniProtKB-KW"/>
</dbReference>
<dbReference type="AlphaFoldDB" id="F4RND8"/>
<dbReference type="PROSITE" id="PS51158">
    <property type="entry name" value="ALPHA_KINASE"/>
    <property type="match status" value="1"/>
</dbReference>
<dbReference type="RefSeq" id="XP_007410764.1">
    <property type="nucleotide sequence ID" value="XM_007410702.1"/>
</dbReference>
<reference evidence="9" key="1">
    <citation type="journal article" date="2011" name="Proc. Natl. Acad. Sci. U.S.A.">
        <title>Obligate biotrophy features unraveled by the genomic analysis of rust fungi.</title>
        <authorList>
            <person name="Duplessis S."/>
            <person name="Cuomo C.A."/>
            <person name="Lin Y.-C."/>
            <person name="Aerts A."/>
            <person name="Tisserant E."/>
            <person name="Veneault-Fourrey C."/>
            <person name="Joly D.L."/>
            <person name="Hacquard S."/>
            <person name="Amselem J."/>
            <person name="Cantarel B.L."/>
            <person name="Chiu R."/>
            <person name="Coutinho P.M."/>
            <person name="Feau N."/>
            <person name="Field M."/>
            <person name="Frey P."/>
            <person name="Gelhaye E."/>
            <person name="Goldberg J."/>
            <person name="Grabherr M.G."/>
            <person name="Kodira C.D."/>
            <person name="Kohler A."/>
            <person name="Kuees U."/>
            <person name="Lindquist E.A."/>
            <person name="Lucas S.M."/>
            <person name="Mago R."/>
            <person name="Mauceli E."/>
            <person name="Morin E."/>
            <person name="Murat C."/>
            <person name="Pangilinan J.L."/>
            <person name="Park R."/>
            <person name="Pearson M."/>
            <person name="Quesneville H."/>
            <person name="Rouhier N."/>
            <person name="Sakthikumar S."/>
            <person name="Salamov A.A."/>
            <person name="Schmutz J."/>
            <person name="Selles B."/>
            <person name="Shapiro H."/>
            <person name="Tanguay P."/>
            <person name="Tuskan G.A."/>
            <person name="Henrissat B."/>
            <person name="Van de Peer Y."/>
            <person name="Rouze P."/>
            <person name="Ellis J.G."/>
            <person name="Dodds P.N."/>
            <person name="Schein J.E."/>
            <person name="Zhong S."/>
            <person name="Hamelin R.C."/>
            <person name="Grigoriev I.V."/>
            <person name="Szabo L.J."/>
            <person name="Martin F."/>
        </authorList>
    </citation>
    <scope>NUCLEOTIDE SEQUENCE [LARGE SCALE GENOMIC DNA]</scope>
    <source>
        <strain evidence="9">98AG31 / pathotype 3-4-7</strain>
    </source>
</reference>
<protein>
    <recommendedName>
        <fullName evidence="7">Alpha-type protein kinase domain-containing protein</fullName>
    </recommendedName>
</protein>
<proteinExistence type="predicted"/>
<feature type="compositionally biased region" description="Low complexity" evidence="6">
    <location>
        <begin position="395"/>
        <end position="405"/>
    </location>
</feature>
<dbReference type="InterPro" id="IPR051852">
    <property type="entry name" value="Alpha-type_PK"/>
</dbReference>
<feature type="region of interest" description="Disordered" evidence="6">
    <location>
        <begin position="572"/>
        <end position="609"/>
    </location>
</feature>
<dbReference type="PANTHER" id="PTHR45992">
    <property type="entry name" value="EUKARYOTIC ELONGATION FACTOR 2 KINASE-RELATED"/>
    <property type="match status" value="1"/>
</dbReference>
<dbReference type="Proteomes" id="UP000001072">
    <property type="component" value="Unassembled WGS sequence"/>
</dbReference>
<dbReference type="Pfam" id="PF02816">
    <property type="entry name" value="Alpha_kinase"/>
    <property type="match status" value="1"/>
</dbReference>
<dbReference type="KEGG" id="mlr:MELLADRAFT_87460"/>
<keyword evidence="9" id="KW-1185">Reference proteome</keyword>
<dbReference type="InterPro" id="IPR004166">
    <property type="entry name" value="a-kinase_dom"/>
</dbReference>
<evidence type="ECO:0000256" key="3">
    <source>
        <dbReference type="ARBA" id="ARBA00022741"/>
    </source>
</evidence>
<evidence type="ECO:0000259" key="7">
    <source>
        <dbReference type="PROSITE" id="PS51158"/>
    </source>
</evidence>
<dbReference type="VEuPathDB" id="FungiDB:MELLADRAFT_87460"/>
<organism evidence="9">
    <name type="scientific">Melampsora larici-populina (strain 98AG31 / pathotype 3-4-7)</name>
    <name type="common">Poplar leaf rust fungus</name>
    <dbReference type="NCBI Taxonomy" id="747676"/>
    <lineage>
        <taxon>Eukaryota</taxon>
        <taxon>Fungi</taxon>
        <taxon>Dikarya</taxon>
        <taxon>Basidiomycota</taxon>
        <taxon>Pucciniomycotina</taxon>
        <taxon>Pucciniomycetes</taxon>
        <taxon>Pucciniales</taxon>
        <taxon>Melampsoraceae</taxon>
        <taxon>Melampsora</taxon>
    </lineage>
</organism>
<dbReference type="GeneID" id="18934528"/>
<feature type="region of interest" description="Disordered" evidence="6">
    <location>
        <begin position="193"/>
        <end position="238"/>
    </location>
</feature>
<feature type="compositionally biased region" description="Basic and acidic residues" evidence="6">
    <location>
        <begin position="572"/>
        <end position="591"/>
    </location>
</feature>
<evidence type="ECO:0000256" key="6">
    <source>
        <dbReference type="SAM" id="MobiDB-lite"/>
    </source>
</evidence>
<dbReference type="InterPro" id="IPR011009">
    <property type="entry name" value="Kinase-like_dom_sf"/>
</dbReference>
<sequence length="1013" mass="113249">MDGQDDNRYLKSTFLRLNPSKIIKPPTKAFDLVGFACPPCLALGVMTPLKYICFKNQAWTVACGLPLPPQLPSQPKPRGHFYRTWAVPQLTYEIAMTNSRRWPVVPFAHPFPVQGPPGPNATPSQRLLNQLLGPAPASSSTKTDHGLICNGVEGKTASHQMGERRKGNSQCFYKACVSCCQTHGVHKCTAKRHNHNKPAMSPEPVASDLPHHVMNCTSKQPRPATSRPQSQATHNKLPHQSVQTGGLIAHDCTTQQLARFIDLRSKRDHEMSTNKQIEINKKNVVNVIAWLKADKDPRLITFLAPKWPAFSLEQCLPLVEDAAVAEALSVGHWSCTLHLWCSKFKGWRDLPIHLPERLPAHHPHSIFVKLQGIDTAQCHRLDWFLYTTYAGDDPTPTLSTSTSPSRRCLAGPSGSTADKTPRVEDNTPHVEDGDRKREIIFVGESTSQPGRPPAPISAQPGPCPSSPASVASKKKEQYNEVHQQACWPNLEAPMRDLEDWINLTSTGLDRMQAWKVAFGDFFLRMESTIHRYGRWICKLVKDNKLGPWEAEQHAAGKDVTILAARNHFHREFAGSSKNEEKQASVTEHTEETGQSTKKRKRGHSQSTYAFSPVRDVSTNLISAPCLRDDHRSTFKLKARAMATHVVSIFVRMMNNREKVLSRVVEPNQSHPARMLVVTNTGGNNNTTCTTLEPDRSESIFVRMMNRREKAEPKKTIVDLDLHKMTLHSLIGMANFALSKDVIAQFDTLHLGNVTLPILEFNPATPMCDANVTMLVLTCDQGGEPGFKSRTAKLTVTKKLDSPRKLSVYTGIAQSNLHIAISLARFCKHLTNLLQPHDFTADKRVVIQGLQVGFFSLVLRLEDVAQWALLQFQENMVGILQPPNTPPAAHPHLECFTAEELLCDPREKYSSETSFKGPPREHVGCPVRLLLEAFSHWSYEASNRSSVICGFQGVGTIITEAVIHDVERRWTIGNLGVSWVDYFPKQHVCRKFCHKQGIAFPKLAPKPIVSEEDW</sequence>
<dbReference type="SUPFAM" id="SSF56112">
    <property type="entry name" value="Protein kinase-like (PK-like)"/>
    <property type="match status" value="1"/>
</dbReference>
<dbReference type="eggNOG" id="ENOG502SWXU">
    <property type="taxonomic scope" value="Eukaryota"/>
</dbReference>
<dbReference type="GO" id="GO:1903013">
    <property type="term" value="P:response to differentiation-inducing factor 1"/>
    <property type="evidence" value="ECO:0007669"/>
    <property type="project" value="TreeGrafter"/>
</dbReference>
<dbReference type="Gene3D" id="3.20.200.10">
    <property type="entry name" value="MHCK/EF2 kinase"/>
    <property type="match status" value="1"/>
</dbReference>
<dbReference type="EMBL" id="GL883110">
    <property type="protein sequence ID" value="EGG06113.1"/>
    <property type="molecule type" value="Genomic_DNA"/>
</dbReference>
<feature type="compositionally biased region" description="Basic and acidic residues" evidence="6">
    <location>
        <begin position="419"/>
        <end position="439"/>
    </location>
</feature>
<evidence type="ECO:0000313" key="9">
    <source>
        <dbReference type="Proteomes" id="UP000001072"/>
    </source>
</evidence>
<feature type="region of interest" description="Disordered" evidence="6">
    <location>
        <begin position="395"/>
        <end position="471"/>
    </location>
</feature>
<evidence type="ECO:0000256" key="2">
    <source>
        <dbReference type="ARBA" id="ARBA00022679"/>
    </source>
</evidence>
<evidence type="ECO:0000256" key="4">
    <source>
        <dbReference type="ARBA" id="ARBA00022777"/>
    </source>
</evidence>
<evidence type="ECO:0000256" key="1">
    <source>
        <dbReference type="ARBA" id="ARBA00022527"/>
    </source>
</evidence>
<keyword evidence="1" id="KW-0723">Serine/threonine-protein kinase</keyword>
<name>F4RND8_MELLP</name>
<accession>F4RND8</accession>
<gene>
    <name evidence="8" type="ORF">MELLADRAFT_87460</name>
</gene>
<feature type="domain" description="Alpha-type protein kinase" evidence="7">
    <location>
        <begin position="792"/>
        <end position="1002"/>
    </location>
</feature>
<feature type="compositionally biased region" description="Polar residues" evidence="6">
    <location>
        <begin position="226"/>
        <end position="238"/>
    </location>
</feature>
<keyword evidence="3" id="KW-0547">Nucleotide-binding</keyword>
<feature type="compositionally biased region" description="Pro residues" evidence="6">
    <location>
        <begin position="450"/>
        <end position="465"/>
    </location>
</feature>
<keyword evidence="5" id="KW-0067">ATP-binding</keyword>
<evidence type="ECO:0000256" key="5">
    <source>
        <dbReference type="ARBA" id="ARBA00022840"/>
    </source>
</evidence>